<proteinExistence type="predicted"/>
<keyword evidence="1" id="KW-0472">Membrane</keyword>
<feature type="transmembrane region" description="Helical" evidence="1">
    <location>
        <begin position="93"/>
        <end position="110"/>
    </location>
</feature>
<dbReference type="EMBL" id="BKBA01000009">
    <property type="protein sequence ID" value="GEQ14386.1"/>
    <property type="molecule type" value="Genomic_DNA"/>
</dbReference>
<evidence type="ECO:0000313" key="3">
    <source>
        <dbReference type="Proteomes" id="UP000321793"/>
    </source>
</evidence>
<evidence type="ECO:0000313" key="2">
    <source>
        <dbReference type="EMBL" id="GEQ14386.1"/>
    </source>
</evidence>
<sequence>MSTAVARRPRPAPWEPPLWLLAAAAVWATVGWVAAVVALLLLVGERVVRPGGRVLATAAVVLLVAVPVAWFLGSSLPLYPPATRLNDNLVAHHIGGLAIWVHFLAACVEVRPGESDTA</sequence>
<feature type="transmembrane region" description="Helical" evidence="1">
    <location>
        <begin position="54"/>
        <end position="73"/>
    </location>
</feature>
<comment type="caution">
    <text evidence="2">The sequence shown here is derived from an EMBL/GenBank/DDBJ whole genome shotgun (WGS) entry which is preliminary data.</text>
</comment>
<organism evidence="2 3">
    <name type="scientific">Knoellia locipacati</name>
    <dbReference type="NCBI Taxonomy" id="882824"/>
    <lineage>
        <taxon>Bacteria</taxon>
        <taxon>Bacillati</taxon>
        <taxon>Actinomycetota</taxon>
        <taxon>Actinomycetes</taxon>
        <taxon>Micrococcales</taxon>
        <taxon>Intrasporangiaceae</taxon>
        <taxon>Knoellia</taxon>
    </lineage>
</organism>
<dbReference type="OrthoDB" id="9945345at2"/>
<reference evidence="2 3" key="1">
    <citation type="submission" date="2019-07" db="EMBL/GenBank/DDBJ databases">
        <title>Whole genome shotgun sequence of Knoellia locipacati NBRC 109775.</title>
        <authorList>
            <person name="Hosoyama A."/>
            <person name="Uohara A."/>
            <person name="Ohji S."/>
            <person name="Ichikawa N."/>
        </authorList>
    </citation>
    <scope>NUCLEOTIDE SEQUENCE [LARGE SCALE GENOMIC DNA]</scope>
    <source>
        <strain evidence="2 3">NBRC 109775</strain>
    </source>
</reference>
<keyword evidence="3" id="KW-1185">Reference proteome</keyword>
<dbReference type="AlphaFoldDB" id="A0A512T2G1"/>
<name>A0A512T2G1_9MICO</name>
<dbReference type="Proteomes" id="UP000321793">
    <property type="component" value="Unassembled WGS sequence"/>
</dbReference>
<feature type="transmembrane region" description="Helical" evidence="1">
    <location>
        <begin position="18"/>
        <end position="42"/>
    </location>
</feature>
<dbReference type="RefSeq" id="WP_147065494.1">
    <property type="nucleotide sequence ID" value="NZ_BAABDN010000002.1"/>
</dbReference>
<evidence type="ECO:0000256" key="1">
    <source>
        <dbReference type="SAM" id="Phobius"/>
    </source>
</evidence>
<keyword evidence="1" id="KW-0812">Transmembrane</keyword>
<protein>
    <submittedName>
        <fullName evidence="2">Uncharacterized protein</fullName>
    </submittedName>
</protein>
<accession>A0A512T2G1</accession>
<keyword evidence="1" id="KW-1133">Transmembrane helix</keyword>
<gene>
    <name evidence="2" type="ORF">KLO01_24330</name>
</gene>